<accession>A0ABV8U5R0</accession>
<dbReference type="Pfam" id="PF19335">
    <property type="entry name" value="HMBD"/>
    <property type="match status" value="1"/>
</dbReference>
<dbReference type="InterPro" id="IPR006143">
    <property type="entry name" value="RND_pump_MFP"/>
</dbReference>
<dbReference type="InterPro" id="IPR045800">
    <property type="entry name" value="HMBD"/>
</dbReference>
<feature type="chain" id="PRO_5047067527" evidence="3">
    <location>
        <begin position="20"/>
        <end position="499"/>
    </location>
</feature>
<dbReference type="Pfam" id="PF25869">
    <property type="entry name" value="3HB_CusB"/>
    <property type="match status" value="1"/>
</dbReference>
<evidence type="ECO:0000313" key="9">
    <source>
        <dbReference type="EMBL" id="MFC4346524.1"/>
    </source>
</evidence>
<dbReference type="RefSeq" id="WP_082719986.1">
    <property type="nucleotide sequence ID" value="NZ_JBHSCR010000001.1"/>
</dbReference>
<dbReference type="InterPro" id="IPR042230">
    <property type="entry name" value="CusF_sf"/>
</dbReference>
<feature type="domain" description="CusB-like beta-barrel" evidence="7">
    <location>
        <begin position="246"/>
        <end position="322"/>
    </location>
</feature>
<dbReference type="InterPro" id="IPR058791">
    <property type="entry name" value="3HB_CusB"/>
</dbReference>
<dbReference type="InterPro" id="IPR058792">
    <property type="entry name" value="Beta-barrel_RND_2"/>
</dbReference>
<dbReference type="Pfam" id="PF25954">
    <property type="entry name" value="Beta-barrel_RND_2"/>
    <property type="match status" value="1"/>
</dbReference>
<keyword evidence="2" id="KW-0813">Transport</keyword>
<dbReference type="EMBL" id="JBHSCR010000001">
    <property type="protein sequence ID" value="MFC4346524.1"/>
    <property type="molecule type" value="Genomic_DNA"/>
</dbReference>
<evidence type="ECO:0000259" key="8">
    <source>
        <dbReference type="Pfam" id="PF25967"/>
    </source>
</evidence>
<dbReference type="Gene3D" id="2.40.50.320">
    <property type="entry name" value="Copper binding periplasmic protein CusF"/>
    <property type="match status" value="1"/>
</dbReference>
<evidence type="ECO:0000256" key="1">
    <source>
        <dbReference type="ARBA" id="ARBA00009477"/>
    </source>
</evidence>
<reference evidence="10" key="1">
    <citation type="journal article" date="2019" name="Int. J. Syst. Evol. Microbiol.">
        <title>The Global Catalogue of Microorganisms (GCM) 10K type strain sequencing project: providing services to taxonomists for standard genome sequencing and annotation.</title>
        <authorList>
            <consortium name="The Broad Institute Genomics Platform"/>
            <consortium name="The Broad Institute Genome Sequencing Center for Infectious Disease"/>
            <person name="Wu L."/>
            <person name="Ma J."/>
        </authorList>
    </citation>
    <scope>NUCLEOTIDE SEQUENCE [LARGE SCALE GENOMIC DNA]</scope>
    <source>
        <strain evidence="10">CGMCC 1.15304</strain>
    </source>
</reference>
<evidence type="ECO:0000259" key="5">
    <source>
        <dbReference type="Pfam" id="PF25869"/>
    </source>
</evidence>
<gene>
    <name evidence="9" type="ORF">ACFO5Q_01530</name>
</gene>
<dbReference type="Gene3D" id="6.10.140.730">
    <property type="match status" value="1"/>
</dbReference>
<dbReference type="PANTHER" id="PTHR30097:SF15">
    <property type="entry name" value="CATION EFFLUX SYSTEM PROTEIN CUSB"/>
    <property type="match status" value="1"/>
</dbReference>
<feature type="signal peptide" evidence="3">
    <location>
        <begin position="1"/>
        <end position="19"/>
    </location>
</feature>
<dbReference type="InterPro" id="IPR051909">
    <property type="entry name" value="MFP_Cation_Efflux"/>
</dbReference>
<dbReference type="InterPro" id="IPR058790">
    <property type="entry name" value="BSH_CusB"/>
</dbReference>
<feature type="domain" description="Multidrug resistance protein MdtA-like C-terminal permuted SH3" evidence="8">
    <location>
        <begin position="328"/>
        <end position="385"/>
    </location>
</feature>
<dbReference type="Pfam" id="PF25967">
    <property type="entry name" value="RND-MFP_C"/>
    <property type="match status" value="1"/>
</dbReference>
<feature type="domain" description="Heavy metal binding" evidence="4">
    <location>
        <begin position="46"/>
        <end position="72"/>
    </location>
</feature>
<protein>
    <submittedName>
        <fullName evidence="9">Efflux RND transporter periplasmic adaptor subunit</fullName>
    </submittedName>
</protein>
<feature type="domain" description="CusB-like three alpha-helical bundle" evidence="5">
    <location>
        <begin position="161"/>
        <end position="208"/>
    </location>
</feature>
<evidence type="ECO:0000256" key="3">
    <source>
        <dbReference type="SAM" id="SignalP"/>
    </source>
</evidence>
<dbReference type="InterPro" id="IPR021647">
    <property type="entry name" value="CusF_Ec"/>
</dbReference>
<evidence type="ECO:0000259" key="7">
    <source>
        <dbReference type="Pfam" id="PF25954"/>
    </source>
</evidence>
<dbReference type="InterPro" id="IPR058627">
    <property type="entry name" value="MdtA-like_C"/>
</dbReference>
<evidence type="ECO:0000256" key="2">
    <source>
        <dbReference type="ARBA" id="ARBA00022448"/>
    </source>
</evidence>
<name>A0ABV8U5R0_9PROT</name>
<dbReference type="PANTHER" id="PTHR30097">
    <property type="entry name" value="CATION EFFLUX SYSTEM PROTEIN CUSB"/>
    <property type="match status" value="1"/>
</dbReference>
<sequence length="499" mass="54004">MRKTLMITTATLAVGIALGYAGSQLTVPGASETAGSAKSGEREILYWVAPMDANYRRDQPGKSPMGMDLIPVYADEAGGGDDANALKISAAVVNNLGVRTAAATVADMTREIETVGYIDMDEDKTAHVHVRTAGWVEKLYRKAVGEEVRKGELIFELYSPELVNAQTEFLQAIRLKQEGLTRASQERLRALGMTDGQISDIRKSGTVKQLVEVRAPQDGVIVDLGIGEGMYIQPAKTVFSLADLSTVWVMVDVFEGQSDWVAEGQKATMQLPFLPGETWDGTVNYVYPMVDPKSRTVQVRLAFPNKDGRLKPNMYGEISIMAAPESGVLSIPREALIRTGKTDRVILALGDGRFRPAEVIAGHESGDRVGIKAGLEAGERVVTSGQFLIDSEASINSAFLRMLDAGAPMADMAMPNDDTSPSPEEVQIHHGMGTVNSIAGSTINLTHDPIQSLGWPEMTMDFTVAPEVDLSLFEPGDRMHFQLQQGEDGPFIIVSAMKM</sequence>
<keyword evidence="3" id="KW-0732">Signal</keyword>
<dbReference type="NCBIfam" id="TIGR01730">
    <property type="entry name" value="RND_mfp"/>
    <property type="match status" value="1"/>
</dbReference>
<dbReference type="Gene3D" id="2.40.30.170">
    <property type="match status" value="1"/>
</dbReference>
<comment type="similarity">
    <text evidence="1">Belongs to the membrane fusion protein (MFP) (TC 8.A.1) family.</text>
</comment>
<dbReference type="Pfam" id="PF11604">
    <property type="entry name" value="CusF_Ec"/>
    <property type="match status" value="1"/>
</dbReference>
<proteinExistence type="inferred from homology"/>
<feature type="domain" description="CusB-like barrel-sandwich hybrid" evidence="6">
    <location>
        <begin position="126"/>
        <end position="241"/>
    </location>
</feature>
<organism evidence="9 10">
    <name type="scientific">Kordiimonas lipolytica</name>
    <dbReference type="NCBI Taxonomy" id="1662421"/>
    <lineage>
        <taxon>Bacteria</taxon>
        <taxon>Pseudomonadati</taxon>
        <taxon>Pseudomonadota</taxon>
        <taxon>Alphaproteobacteria</taxon>
        <taxon>Kordiimonadales</taxon>
        <taxon>Kordiimonadaceae</taxon>
        <taxon>Kordiimonas</taxon>
    </lineage>
</organism>
<evidence type="ECO:0000259" key="6">
    <source>
        <dbReference type="Pfam" id="PF25919"/>
    </source>
</evidence>
<dbReference type="Gene3D" id="2.40.420.20">
    <property type="match status" value="1"/>
</dbReference>
<dbReference type="Proteomes" id="UP001595776">
    <property type="component" value="Unassembled WGS sequence"/>
</dbReference>
<dbReference type="Pfam" id="PF25919">
    <property type="entry name" value="BSH_CusB"/>
    <property type="match status" value="1"/>
</dbReference>
<keyword evidence="10" id="KW-1185">Reference proteome</keyword>
<evidence type="ECO:0000259" key="4">
    <source>
        <dbReference type="Pfam" id="PF19335"/>
    </source>
</evidence>
<dbReference type="SUPFAM" id="SSF111369">
    <property type="entry name" value="HlyD-like secretion proteins"/>
    <property type="match status" value="1"/>
</dbReference>
<comment type="caution">
    <text evidence="9">The sequence shown here is derived from an EMBL/GenBank/DDBJ whole genome shotgun (WGS) entry which is preliminary data.</text>
</comment>
<evidence type="ECO:0000313" key="10">
    <source>
        <dbReference type="Proteomes" id="UP001595776"/>
    </source>
</evidence>